<dbReference type="InterPro" id="IPR016084">
    <property type="entry name" value="Haem_Oase-like_multi-hlx"/>
</dbReference>
<dbReference type="EMBL" id="JAUOPB010000010">
    <property type="protein sequence ID" value="MDO6423708.1"/>
    <property type="molecule type" value="Genomic_DNA"/>
</dbReference>
<sequence>MNIEELSPSLVDSLDPSVEINITLEDSQTLSHAIMQLLDRPNPFESLQNNPAEKEHLDQLLKVVVERFEGPANPDMAFELHKSLNTIYDYQINAFAKAPQYDPTLMEVMAKLESAWLAFEKKRMPQEDIPTEPKAFSKWLKQYVLKHPSSNHPLFQYLADESKKEEMSYFFSQEVTIDPRFDDLIALMQVGIKTPGIKMELASNFWDEMGNGVPEDVHTELFSRLYSELDIYRDGETFADVLERASWQALACGNTLLYSVLHRKNLNIGLGALGTVEIISPFRFSHLVRGFKRLGLSDEASEYHQTHISIDARHGNGWLTNAIRPTVAQSVEAREEVFFGSMLRMNTSMDYCEHMAKTFALDVNK</sequence>
<evidence type="ECO:0000313" key="3">
    <source>
        <dbReference type="Proteomes" id="UP001169760"/>
    </source>
</evidence>
<dbReference type="PANTHER" id="PTHR40279">
    <property type="entry name" value="PQQC-LIKE PROTEIN"/>
    <property type="match status" value="1"/>
</dbReference>
<protein>
    <submittedName>
        <fullName evidence="2">Iron-containing redox enzyme family protein</fullName>
    </submittedName>
</protein>
<dbReference type="SUPFAM" id="SSF48613">
    <property type="entry name" value="Heme oxygenase-like"/>
    <property type="match status" value="1"/>
</dbReference>
<dbReference type="GO" id="GO:0016491">
    <property type="term" value="F:oxidoreductase activity"/>
    <property type="evidence" value="ECO:0007669"/>
    <property type="project" value="UniProtKB-KW"/>
</dbReference>
<accession>A0AAW7X7R5</accession>
<keyword evidence="1" id="KW-0560">Oxidoreductase</keyword>
<evidence type="ECO:0000313" key="2">
    <source>
        <dbReference type="EMBL" id="MDO6423708.1"/>
    </source>
</evidence>
<dbReference type="Pfam" id="PF14518">
    <property type="entry name" value="Haem_oxygenas_2"/>
    <property type="match status" value="1"/>
</dbReference>
<evidence type="ECO:0000256" key="1">
    <source>
        <dbReference type="ARBA" id="ARBA00023002"/>
    </source>
</evidence>
<dbReference type="Proteomes" id="UP001169760">
    <property type="component" value="Unassembled WGS sequence"/>
</dbReference>
<dbReference type="AlphaFoldDB" id="A0AAW7X7R5"/>
<dbReference type="RefSeq" id="WP_280947135.1">
    <property type="nucleotide sequence ID" value="NZ_CP123764.1"/>
</dbReference>
<organism evidence="2 3">
    <name type="scientific">Saccharophagus degradans</name>
    <dbReference type="NCBI Taxonomy" id="86304"/>
    <lineage>
        <taxon>Bacteria</taxon>
        <taxon>Pseudomonadati</taxon>
        <taxon>Pseudomonadota</taxon>
        <taxon>Gammaproteobacteria</taxon>
        <taxon>Cellvibrionales</taxon>
        <taxon>Cellvibrionaceae</taxon>
        <taxon>Saccharophagus</taxon>
    </lineage>
</organism>
<dbReference type="InterPro" id="IPR039068">
    <property type="entry name" value="PqqC-like"/>
</dbReference>
<reference evidence="2" key="1">
    <citation type="submission" date="2023-07" db="EMBL/GenBank/DDBJ databases">
        <title>Genome content predicts the carbon catabolic preferences of heterotrophic bacteria.</title>
        <authorList>
            <person name="Gralka M."/>
        </authorList>
    </citation>
    <scope>NUCLEOTIDE SEQUENCE</scope>
    <source>
        <strain evidence="2">I3M17_2</strain>
    </source>
</reference>
<dbReference type="SMART" id="SM01236">
    <property type="entry name" value="Haem_oxygenase_2"/>
    <property type="match status" value="1"/>
</dbReference>
<dbReference type="Gene3D" id="1.20.910.10">
    <property type="entry name" value="Heme oxygenase-like"/>
    <property type="match status" value="1"/>
</dbReference>
<proteinExistence type="predicted"/>
<gene>
    <name evidence="2" type="ORF">Q4521_14595</name>
</gene>
<dbReference type="PANTHER" id="PTHR40279:SF3">
    <property type="entry name" value="4-AMINOBENZOATE SYNTHASE"/>
    <property type="match status" value="1"/>
</dbReference>
<comment type="caution">
    <text evidence="2">The sequence shown here is derived from an EMBL/GenBank/DDBJ whole genome shotgun (WGS) entry which is preliminary data.</text>
</comment>
<name>A0AAW7X7R5_9GAMM</name>